<accession>A0A4S3M727</accession>
<evidence type="ECO:0000313" key="1">
    <source>
        <dbReference type="EMBL" id="THD71567.1"/>
    </source>
</evidence>
<gene>
    <name evidence="1" type="ORF">E7681_17335</name>
</gene>
<dbReference type="RefSeq" id="WP_136340522.1">
    <property type="nucleotide sequence ID" value="NZ_SSMD01000011.1"/>
</dbReference>
<dbReference type="EMBL" id="SSMD01000011">
    <property type="protein sequence ID" value="THD71567.1"/>
    <property type="molecule type" value="Genomic_DNA"/>
</dbReference>
<name>A0A4S3M727_9RHOB</name>
<dbReference type="InterPro" id="IPR024409">
    <property type="entry name" value="DUF3833"/>
</dbReference>
<dbReference type="Pfam" id="PF12915">
    <property type="entry name" value="DUF3833"/>
    <property type="match status" value="1"/>
</dbReference>
<organism evidence="1 2">
    <name type="scientific">Thalassobius vesicularis</name>
    <dbReference type="NCBI Taxonomy" id="1294297"/>
    <lineage>
        <taxon>Bacteria</taxon>
        <taxon>Pseudomonadati</taxon>
        <taxon>Pseudomonadota</taxon>
        <taxon>Alphaproteobacteria</taxon>
        <taxon>Rhodobacterales</taxon>
        <taxon>Roseobacteraceae</taxon>
        <taxon>Thalassovita</taxon>
    </lineage>
</organism>
<comment type="caution">
    <text evidence="1">The sequence shown here is derived from an EMBL/GenBank/DDBJ whole genome shotgun (WGS) entry which is preliminary data.</text>
</comment>
<protein>
    <submittedName>
        <fullName evidence="1">DUF3833 domain-containing protein</fullName>
    </submittedName>
</protein>
<proteinExistence type="predicted"/>
<dbReference type="AlphaFoldDB" id="A0A4S3M727"/>
<dbReference type="Proteomes" id="UP000306113">
    <property type="component" value="Unassembled WGS sequence"/>
</dbReference>
<keyword evidence="2" id="KW-1185">Reference proteome</keyword>
<reference evidence="1 2" key="1">
    <citation type="submission" date="2019-04" db="EMBL/GenBank/DDBJ databases">
        <title>Draft genome sequence of Youngimonas vesicularis.</title>
        <authorList>
            <person name="Hameed A."/>
        </authorList>
    </citation>
    <scope>NUCLEOTIDE SEQUENCE [LARGE SCALE GENOMIC DNA]</scope>
    <source>
        <strain evidence="1 2">CC-AMW-E</strain>
    </source>
</reference>
<dbReference type="OrthoDB" id="5296954at2"/>
<sequence length="186" mass="20413">MTALLLTLVLLLVLALWRPGLGFRNQRPADYTGTGPAMDIRYALSGPIQCEGMIHGPTGRLSARFTARMHGDWQGDLGILSEDFTYATGRTQHREWTLRMGENGAFTATAPDIIGTAHGQQSGCTARLTYRIRLEPDAGGHVLDVTDWLYLLDDGTILNRSELRKFGLKVAELTAVMRPIPHGPGQ</sequence>
<evidence type="ECO:0000313" key="2">
    <source>
        <dbReference type="Proteomes" id="UP000306113"/>
    </source>
</evidence>